<dbReference type="OrthoDB" id="4806at10239"/>
<keyword evidence="3" id="KW-1185">Reference proteome</keyword>
<protein>
    <submittedName>
        <fullName evidence="2">Exodeoxyribonuclease VIII</fullName>
    </submittedName>
</protein>
<dbReference type="EMBL" id="MG732930">
    <property type="protein sequence ID" value="AUV57198.1"/>
    <property type="molecule type" value="Genomic_DNA"/>
</dbReference>
<dbReference type="Gene3D" id="3.90.320.10">
    <property type="match status" value="1"/>
</dbReference>
<gene>
    <name evidence="2" type="ORF">Ec84</name>
</gene>
<dbReference type="InterPro" id="IPR024432">
    <property type="entry name" value="Put_RecE_PDDEXK-like_dom"/>
</dbReference>
<sequence length="348" mass="39794">MEQPRFQYFLNEEMTNDEYHASEGWVSEYVSGSSLADIHATCPADWKFRIRELSKALAFGTQSHTMMLEVEKFDSLYARGVMAGEIKDCITSQSALASKLKACGLIGTSGKGYPELLVMAAKNDIEVNVLWLEEMLAEWNAKHEGKELVKAEDYDACKYMRQTLLNIPRHAATINSHTALREISIFGIIFGVKVKVRLDHVDTITDPELIKKYGYDPDINPEIVVITDYKTTQSVKPSDFARHAFNLGYYLKMALQRDLFKAAFEETRPIVIRFLAQEKKVPYLPLGFTMTNEQLAIGRQQYTSVIHVFSECVKHDVWPSYENNADEVVLPTPEFVKYQFKELFTQDN</sequence>
<reference evidence="2 3" key="1">
    <citation type="submission" date="2017-12" db="EMBL/GenBank/DDBJ databases">
        <title>Genomic analysis of a novel phage Ec_L1 lytic to Enterobacter cloacae.</title>
        <authorList>
            <person name="Li Z."/>
            <person name="Ren H."/>
            <person name="Xu Y."/>
        </authorList>
    </citation>
    <scope>NUCLEOTIDE SEQUENCE [LARGE SCALE GENOMIC DNA]</scope>
</reference>
<evidence type="ECO:0000259" key="1">
    <source>
        <dbReference type="Pfam" id="PF12684"/>
    </source>
</evidence>
<name>A0A2P0WA04_9CAUD</name>
<feature type="domain" description="Putative exodeoxyribonuclease 8 PDDEXK-like" evidence="1">
    <location>
        <begin position="46"/>
        <end position="325"/>
    </location>
</feature>
<accession>A0A2P0WA04</accession>
<dbReference type="Pfam" id="PF12684">
    <property type="entry name" value="DUF3799"/>
    <property type="match status" value="1"/>
</dbReference>
<dbReference type="Proteomes" id="UP000241856">
    <property type="component" value="Segment"/>
</dbReference>
<organism evidence="2 3">
    <name type="scientific">Enterobacter phage Ec_L1</name>
    <dbReference type="NCBI Taxonomy" id="2070180"/>
    <lineage>
        <taxon>Viruses</taxon>
        <taxon>Duplodnaviria</taxon>
        <taxon>Heunggongvirae</taxon>
        <taxon>Uroviricota</taxon>
        <taxon>Caudoviricetes</taxon>
        <taxon>Drexlerviridae</taxon>
        <taxon>Eclunavirus</taxon>
        <taxon>Eclunavirus EcL1</taxon>
    </lineage>
</organism>
<dbReference type="InterPro" id="IPR011604">
    <property type="entry name" value="PDDEXK-like_dom_sf"/>
</dbReference>
<evidence type="ECO:0000313" key="2">
    <source>
        <dbReference type="EMBL" id="AUV57198.1"/>
    </source>
</evidence>
<proteinExistence type="predicted"/>
<evidence type="ECO:0000313" key="3">
    <source>
        <dbReference type="Proteomes" id="UP000241856"/>
    </source>
</evidence>